<dbReference type="Proteomes" id="UP001322277">
    <property type="component" value="Chromosome 9"/>
</dbReference>
<dbReference type="AlphaFoldDB" id="A0AAX4J1E9"/>
<accession>A0AAX4J1E9</accession>
<dbReference type="GeneID" id="87950721"/>
<dbReference type="EMBL" id="CP137313">
    <property type="protein sequence ID" value="WQF89207.1"/>
    <property type="molecule type" value="Genomic_DNA"/>
</dbReference>
<name>A0AAX4J1E9_9PEZI</name>
<sequence length="76" mass="8446">MTTAYVRPKLSILSPISPIFVGAPPSHPCDVVTVQSLTLPNVLVLLRGRLGEDLLGEDLLCGRRWELPLWEIGRLR</sequence>
<proteinExistence type="predicted"/>
<dbReference type="KEGG" id="cdet:87950721"/>
<keyword evidence="2" id="KW-1185">Reference proteome</keyword>
<dbReference type="RefSeq" id="XP_062786428.1">
    <property type="nucleotide sequence ID" value="XM_062930377.1"/>
</dbReference>
<evidence type="ECO:0000313" key="2">
    <source>
        <dbReference type="Proteomes" id="UP001322277"/>
    </source>
</evidence>
<gene>
    <name evidence="1" type="ORF">CDEST_14221</name>
</gene>
<protein>
    <submittedName>
        <fullName evidence="1">Uncharacterized protein</fullName>
    </submittedName>
</protein>
<organism evidence="1 2">
    <name type="scientific">Colletotrichum destructivum</name>
    <dbReference type="NCBI Taxonomy" id="34406"/>
    <lineage>
        <taxon>Eukaryota</taxon>
        <taxon>Fungi</taxon>
        <taxon>Dikarya</taxon>
        <taxon>Ascomycota</taxon>
        <taxon>Pezizomycotina</taxon>
        <taxon>Sordariomycetes</taxon>
        <taxon>Hypocreomycetidae</taxon>
        <taxon>Glomerellales</taxon>
        <taxon>Glomerellaceae</taxon>
        <taxon>Colletotrichum</taxon>
        <taxon>Colletotrichum destructivum species complex</taxon>
    </lineage>
</organism>
<evidence type="ECO:0000313" key="1">
    <source>
        <dbReference type="EMBL" id="WQF89207.1"/>
    </source>
</evidence>
<reference evidence="2" key="1">
    <citation type="journal article" date="2023" name="bioRxiv">
        <title>Complete genome of the Medicago anthracnose fungus, Colletotrichum destructivum, reveals a mini-chromosome-like region within a core chromosome.</title>
        <authorList>
            <person name="Lapalu N."/>
            <person name="Simon A."/>
            <person name="Lu A."/>
            <person name="Plaumann P.-L."/>
            <person name="Amselem J."/>
            <person name="Pigne S."/>
            <person name="Auger A."/>
            <person name="Koch C."/>
            <person name="Dallery J.-F."/>
            <person name="O'Connell R.J."/>
        </authorList>
    </citation>
    <scope>NUCLEOTIDE SEQUENCE [LARGE SCALE GENOMIC DNA]</scope>
    <source>
        <strain evidence="2">CBS 520.97</strain>
    </source>
</reference>